<proteinExistence type="predicted"/>
<reference evidence="1 2" key="1">
    <citation type="submission" date="2017-09" db="EMBL/GenBank/DDBJ databases">
        <authorList>
            <person name="Ehlers B."/>
            <person name="Leendertz F.H."/>
        </authorList>
    </citation>
    <scope>NUCLEOTIDE SEQUENCE [LARGE SCALE GENOMIC DNA]</scope>
    <source>
        <strain evidence="1 2">DJ-1</strain>
    </source>
</reference>
<sequence>MTDRFDAKDLARAVQAGILQPGQDQALLAFLRQRPAQRGSFQLAHVAFYFGAMLIMAAMGWLLTEAWMRIGDWALLLIASLYILLLTLFAVNLQRRVQPVAAGVLAAVAVSIVPLAVFAIERLAGWWPMDDAQANYHQYYTYVQGGWLAMEAATVLAGLLMLRLIPYPFIVMPIAVALWFMSMDLSEWFFGSPFSWEQRREVSLWFGLGLLVLFVGVDGRTREDYAHWGYLAGLAAFWGGLTLVDSGSELGKALYCLINIALMGMAVLLRRPVFMVFGALGVAAYLGYLSYEVFADSLLFPVVVTLIGLGVIGLGLVYQKRRERLSRVMRDCLPGWVRAALPALRS</sequence>
<dbReference type="KEGG" id="ppj:RK21_04591"/>
<dbReference type="RefSeq" id="WP_013970614.1">
    <property type="nucleotide sequence ID" value="NZ_CP010359.1"/>
</dbReference>
<evidence type="ECO:0000313" key="1">
    <source>
        <dbReference type="EMBL" id="PBJ92585.1"/>
    </source>
</evidence>
<accession>A0A0B5KBT0</accession>
<organism evidence="1 2">
    <name type="scientific">Pseudomonas plecoglossicida</name>
    <dbReference type="NCBI Taxonomy" id="70775"/>
    <lineage>
        <taxon>Bacteria</taxon>
        <taxon>Pseudomonadati</taxon>
        <taxon>Pseudomonadota</taxon>
        <taxon>Gammaproteobacteria</taxon>
        <taxon>Pseudomonadales</taxon>
        <taxon>Pseudomonadaceae</taxon>
        <taxon>Pseudomonas</taxon>
    </lineage>
</organism>
<name>A0A0B5KBT0_PSEDL</name>
<protein>
    <submittedName>
        <fullName evidence="1">DUF2157 domain-containing protein</fullName>
    </submittedName>
</protein>
<dbReference type="Proteomes" id="UP000218102">
    <property type="component" value="Unassembled WGS sequence"/>
</dbReference>
<evidence type="ECO:0000313" key="2">
    <source>
        <dbReference type="Proteomes" id="UP000218102"/>
    </source>
</evidence>
<dbReference type="STRING" id="1215115.GCA_000688275_02797"/>
<gene>
    <name evidence="1" type="ORF">CMV24_26305</name>
</gene>
<dbReference type="EMBL" id="NTME01000045">
    <property type="protein sequence ID" value="PBJ92585.1"/>
    <property type="molecule type" value="Genomic_DNA"/>
</dbReference>
<dbReference type="AlphaFoldDB" id="A0A0B5KBT0"/>
<comment type="caution">
    <text evidence="1">The sequence shown here is derived from an EMBL/GenBank/DDBJ whole genome shotgun (WGS) entry which is preliminary data.</text>
</comment>